<dbReference type="AlphaFoldDB" id="A0A7L9U1N7"/>
<dbReference type="RefSeq" id="WP_193685238.1">
    <property type="nucleotide sequence ID" value="NZ_CP062941.1"/>
</dbReference>
<name>A0A7L9U1N7_9BURK</name>
<protein>
    <submittedName>
        <fullName evidence="2">Uncharacterized protein</fullName>
    </submittedName>
</protein>
<dbReference type="KEGG" id="mlir:LPB04_14455"/>
<reference evidence="2 3" key="1">
    <citation type="submission" date="2020-10" db="EMBL/GenBank/DDBJ databases">
        <title>Genome sequencing of Massilia sp. LPB0304.</title>
        <authorList>
            <person name="Kim J."/>
        </authorList>
    </citation>
    <scope>NUCLEOTIDE SEQUENCE [LARGE SCALE GENOMIC DNA]</scope>
    <source>
        <strain evidence="2 3">LPB0304</strain>
    </source>
</reference>
<organism evidence="2 3">
    <name type="scientific">Massilia litorea</name>
    <dbReference type="NCBI Taxonomy" id="2769491"/>
    <lineage>
        <taxon>Bacteria</taxon>
        <taxon>Pseudomonadati</taxon>
        <taxon>Pseudomonadota</taxon>
        <taxon>Betaproteobacteria</taxon>
        <taxon>Burkholderiales</taxon>
        <taxon>Oxalobacteraceae</taxon>
        <taxon>Telluria group</taxon>
        <taxon>Massilia</taxon>
    </lineage>
</organism>
<dbReference type="EMBL" id="CP062941">
    <property type="protein sequence ID" value="QOL48192.1"/>
    <property type="molecule type" value="Genomic_DNA"/>
</dbReference>
<dbReference type="Proteomes" id="UP000593875">
    <property type="component" value="Chromosome"/>
</dbReference>
<keyword evidence="3" id="KW-1185">Reference proteome</keyword>
<sequence>MKIPALRIEVNGELVALAGAEGLDILSGQVAFGASPTGGIEVSRVALGVMGLAVHGPSPRQLSWGNGIKLGLGDRVTFEIAEVEQPSPPDETLGTPTSDELAAVATAERKQARRK</sequence>
<proteinExistence type="predicted"/>
<evidence type="ECO:0000313" key="2">
    <source>
        <dbReference type="EMBL" id="QOL48192.1"/>
    </source>
</evidence>
<feature type="region of interest" description="Disordered" evidence="1">
    <location>
        <begin position="85"/>
        <end position="115"/>
    </location>
</feature>
<evidence type="ECO:0000256" key="1">
    <source>
        <dbReference type="SAM" id="MobiDB-lite"/>
    </source>
</evidence>
<evidence type="ECO:0000313" key="3">
    <source>
        <dbReference type="Proteomes" id="UP000593875"/>
    </source>
</evidence>
<gene>
    <name evidence="2" type="ORF">LPB04_14455</name>
</gene>
<accession>A0A7L9U1N7</accession>